<gene>
    <name evidence="15" type="ORF">HW555_014478</name>
</gene>
<dbReference type="GO" id="GO:0005886">
    <property type="term" value="C:plasma membrane"/>
    <property type="evidence" value="ECO:0007669"/>
    <property type="project" value="UniProtKB-SubCell"/>
</dbReference>
<evidence type="ECO:0000256" key="4">
    <source>
        <dbReference type="ARBA" id="ARBA00022597"/>
    </source>
</evidence>
<dbReference type="SUPFAM" id="SSF55604">
    <property type="entry name" value="Glucose permease domain IIB"/>
    <property type="match status" value="1"/>
</dbReference>
<comment type="caution">
    <text evidence="15">The sequence shown here is derived from an EMBL/GenBank/DDBJ whole genome shotgun (WGS) entry which is preliminary data.</text>
</comment>
<keyword evidence="16" id="KW-1185">Reference proteome</keyword>
<dbReference type="InterPro" id="IPR036878">
    <property type="entry name" value="Glu_permease_IIB"/>
</dbReference>
<evidence type="ECO:0000256" key="1">
    <source>
        <dbReference type="ARBA" id="ARBA00004651"/>
    </source>
</evidence>
<dbReference type="GO" id="GO:0016301">
    <property type="term" value="F:kinase activity"/>
    <property type="evidence" value="ECO:0007669"/>
    <property type="project" value="UniProtKB-KW"/>
</dbReference>
<feature type="transmembrane region" description="Helical" evidence="11">
    <location>
        <begin position="385"/>
        <end position="413"/>
    </location>
</feature>
<feature type="domain" description="PTS EIIB type-1" evidence="13">
    <location>
        <begin position="13"/>
        <end position="95"/>
    </location>
</feature>
<dbReference type="PROSITE" id="PS51093">
    <property type="entry name" value="PTS_EIIA_TYPE_1"/>
    <property type="match status" value="1"/>
</dbReference>
<keyword evidence="7 11" id="KW-0812">Transmembrane</keyword>
<name>A0A835KX52_SPOEX</name>
<keyword evidence="3" id="KW-1003">Cell membrane</keyword>
<evidence type="ECO:0000256" key="8">
    <source>
        <dbReference type="ARBA" id="ARBA00022777"/>
    </source>
</evidence>
<evidence type="ECO:0000259" key="14">
    <source>
        <dbReference type="PROSITE" id="PS51103"/>
    </source>
</evidence>
<evidence type="ECO:0000313" key="16">
    <source>
        <dbReference type="Proteomes" id="UP000648187"/>
    </source>
</evidence>
<feature type="transmembrane region" description="Helical" evidence="11">
    <location>
        <begin position="287"/>
        <end position="308"/>
    </location>
</feature>
<dbReference type="PROSITE" id="PS51103">
    <property type="entry name" value="PTS_EIIC_TYPE_1"/>
    <property type="match status" value="1"/>
</dbReference>
<dbReference type="NCBIfam" id="TIGR01995">
    <property type="entry name" value="PTS-II-ABC-beta"/>
    <property type="match status" value="1"/>
</dbReference>
<evidence type="ECO:0000256" key="7">
    <source>
        <dbReference type="ARBA" id="ARBA00022692"/>
    </source>
</evidence>
<dbReference type="InterPro" id="IPR013013">
    <property type="entry name" value="PTS_EIIC_1"/>
</dbReference>
<feature type="transmembrane region" description="Helical" evidence="11">
    <location>
        <begin position="211"/>
        <end position="231"/>
    </location>
</feature>
<dbReference type="InterPro" id="IPR050558">
    <property type="entry name" value="PTS_Sugar-Specific_Components"/>
</dbReference>
<feature type="transmembrane region" description="Helical" evidence="11">
    <location>
        <begin position="328"/>
        <end position="346"/>
    </location>
</feature>
<feature type="domain" description="PTS EIIC type-1" evidence="14">
    <location>
        <begin position="109"/>
        <end position="461"/>
    </location>
</feature>
<dbReference type="GO" id="GO:0009401">
    <property type="term" value="P:phosphoenolpyruvate-dependent sugar phosphotransferase system"/>
    <property type="evidence" value="ECO:0007669"/>
    <property type="project" value="UniProtKB-KW"/>
</dbReference>
<keyword evidence="10 11" id="KW-0472">Membrane</keyword>
<dbReference type="PROSITE" id="PS01035">
    <property type="entry name" value="PTS_EIIB_TYPE_1_CYS"/>
    <property type="match status" value="1"/>
</dbReference>
<protein>
    <submittedName>
        <fullName evidence="15">Uncharacterized protein</fullName>
    </submittedName>
</protein>
<feature type="domain" description="PTS EIIA type-1" evidence="12">
    <location>
        <begin position="501"/>
        <end position="605"/>
    </location>
</feature>
<evidence type="ECO:0000313" key="15">
    <source>
        <dbReference type="EMBL" id="KAF9404169.1"/>
    </source>
</evidence>
<dbReference type="AlphaFoldDB" id="A0A835KX52"/>
<organism evidence="15 16">
    <name type="scientific">Spodoptera exigua</name>
    <name type="common">Beet armyworm</name>
    <name type="synonym">Noctua fulgens</name>
    <dbReference type="NCBI Taxonomy" id="7107"/>
    <lineage>
        <taxon>Eukaryota</taxon>
        <taxon>Metazoa</taxon>
        <taxon>Ecdysozoa</taxon>
        <taxon>Arthropoda</taxon>
        <taxon>Hexapoda</taxon>
        <taxon>Insecta</taxon>
        <taxon>Pterygota</taxon>
        <taxon>Neoptera</taxon>
        <taxon>Endopterygota</taxon>
        <taxon>Lepidoptera</taxon>
        <taxon>Glossata</taxon>
        <taxon>Ditrysia</taxon>
        <taxon>Noctuoidea</taxon>
        <taxon>Noctuidae</taxon>
        <taxon>Amphipyrinae</taxon>
        <taxon>Spodoptera</taxon>
    </lineage>
</organism>
<accession>A0A835KX52</accession>
<dbReference type="CDD" id="cd00212">
    <property type="entry name" value="PTS_IIB_glc"/>
    <property type="match status" value="1"/>
</dbReference>
<dbReference type="Pfam" id="PF02378">
    <property type="entry name" value="PTS_EIIC"/>
    <property type="match status" value="1"/>
</dbReference>
<dbReference type="InterPro" id="IPR011055">
    <property type="entry name" value="Dup_hybrid_motif"/>
</dbReference>
<evidence type="ECO:0000256" key="10">
    <source>
        <dbReference type="ARBA" id="ARBA00023136"/>
    </source>
</evidence>
<feature type="transmembrane region" description="Helical" evidence="11">
    <location>
        <begin position="251"/>
        <end position="275"/>
    </location>
</feature>
<dbReference type="Gene3D" id="2.70.70.10">
    <property type="entry name" value="Glucose Permease (Domain IIA)"/>
    <property type="match status" value="1"/>
</dbReference>
<dbReference type="FunFam" id="3.30.1360.60:FF:000001">
    <property type="entry name" value="PTS system glucose-specific IIBC component PtsG"/>
    <property type="match status" value="1"/>
</dbReference>
<feature type="transmembrane region" description="Helical" evidence="11">
    <location>
        <begin position="148"/>
        <end position="168"/>
    </location>
</feature>
<proteinExistence type="predicted"/>
<keyword evidence="8" id="KW-0418">Kinase</keyword>
<feature type="transmembrane region" description="Helical" evidence="11">
    <location>
        <begin position="358"/>
        <end position="379"/>
    </location>
</feature>
<dbReference type="InterPro" id="IPR011297">
    <property type="entry name" value="PTS_IIABC_b_glu"/>
</dbReference>
<keyword evidence="2" id="KW-0813">Transport</keyword>
<evidence type="ECO:0000259" key="12">
    <source>
        <dbReference type="PROSITE" id="PS51093"/>
    </source>
</evidence>
<dbReference type="Pfam" id="PF00367">
    <property type="entry name" value="PTS_EIIB"/>
    <property type="match status" value="1"/>
</dbReference>
<evidence type="ECO:0000256" key="9">
    <source>
        <dbReference type="ARBA" id="ARBA00022989"/>
    </source>
</evidence>
<dbReference type="InterPro" id="IPR001127">
    <property type="entry name" value="PTS_EIIA_1_perm"/>
</dbReference>
<dbReference type="Pfam" id="PF00358">
    <property type="entry name" value="PTS_EIIA_1"/>
    <property type="match status" value="1"/>
</dbReference>
<dbReference type="GO" id="GO:0008982">
    <property type="term" value="F:protein-N(PI)-phosphohistidine-sugar phosphotransferase activity"/>
    <property type="evidence" value="ECO:0007669"/>
    <property type="project" value="InterPro"/>
</dbReference>
<dbReference type="PROSITE" id="PS00371">
    <property type="entry name" value="PTS_EIIA_TYPE_1_HIS"/>
    <property type="match status" value="1"/>
</dbReference>
<dbReference type="FunFam" id="2.70.70.10:FF:000001">
    <property type="entry name" value="PTS system glucose-specific IIA component"/>
    <property type="match status" value="1"/>
</dbReference>
<evidence type="ECO:0000259" key="13">
    <source>
        <dbReference type="PROSITE" id="PS51098"/>
    </source>
</evidence>
<keyword evidence="5" id="KW-0808">Transferase</keyword>
<dbReference type="SUPFAM" id="SSF51261">
    <property type="entry name" value="Duplicated hybrid motif"/>
    <property type="match status" value="1"/>
</dbReference>
<keyword evidence="4" id="KW-0762">Sugar transport</keyword>
<comment type="subcellular location">
    <subcellularLocation>
        <location evidence="1">Cell membrane</location>
        <topology evidence="1">Multi-pass membrane protein</topology>
    </subcellularLocation>
</comment>
<keyword evidence="9 11" id="KW-1133">Transmembrane helix</keyword>
<feature type="transmembrane region" description="Helical" evidence="11">
    <location>
        <begin position="106"/>
        <end position="128"/>
    </location>
</feature>
<dbReference type="InterPro" id="IPR018113">
    <property type="entry name" value="PTrfase_EIIB_Cys"/>
</dbReference>
<dbReference type="InterPro" id="IPR001996">
    <property type="entry name" value="PTS_IIB_1"/>
</dbReference>
<dbReference type="Proteomes" id="UP000648187">
    <property type="component" value="Unassembled WGS sequence"/>
</dbReference>
<dbReference type="PANTHER" id="PTHR30175">
    <property type="entry name" value="PHOSPHOTRANSFERASE SYSTEM TRANSPORT PROTEIN"/>
    <property type="match status" value="1"/>
</dbReference>
<keyword evidence="6" id="KW-0598">Phosphotransferase system</keyword>
<dbReference type="Gene3D" id="3.30.1360.60">
    <property type="entry name" value="Glucose permease domain IIB"/>
    <property type="match status" value="1"/>
</dbReference>
<dbReference type="NCBIfam" id="TIGR00830">
    <property type="entry name" value="PTBA"/>
    <property type="match status" value="1"/>
</dbReference>
<evidence type="ECO:0000256" key="2">
    <source>
        <dbReference type="ARBA" id="ARBA00022448"/>
    </source>
</evidence>
<evidence type="ECO:0000256" key="11">
    <source>
        <dbReference type="SAM" id="Phobius"/>
    </source>
</evidence>
<dbReference type="PROSITE" id="PS51098">
    <property type="entry name" value="PTS_EIIB_TYPE_1"/>
    <property type="match status" value="1"/>
</dbReference>
<evidence type="ECO:0000256" key="6">
    <source>
        <dbReference type="ARBA" id="ARBA00022683"/>
    </source>
</evidence>
<sequence length="638" mass="68677">MVSMKGKKRMRYEEESKKIIEFVGGKSNINSLVHCATRLRFSLKDTKKADKAALENLPSVMSVVNSGGQYQVVIGNKVPDYYAAIQTLADLNEDTPKTERKLSFNYVFEVISGAFSPLIPAMAGSGMIKAILTILVEMKVLADTSSTYLVLSAASNAIFYFLPIFLGITLTKKIGGNMYVGGVIGAALLEPSFTGMIGQDKLDFLGIQLNVVDYATTIFPIFVAVFIYSFVDKLLRKIIFRDLQLFAVPMFSLMIMVPLTALLFGPFGTVIGNGLSQGVMWLIGKSALLSGIVLGGGMPFMVMFGLHWGFSPITLENLTVMGGDPIEGMAVAAVFAQIGIAIGFYLKSKKHSKMKALAGPLALTGLFAGVTEPIVYGLILRYKRLLPIVAISGAIGGAICGVTGVTMNAYVFHNIFSIPVYTPKIGYFIGVGSALIAGAVLTYFFGVKEDEMVDFLPDTDRGEDDFQEPVVDRSPSSEQLVETVVYAPLAGKVIPLKEVEDDVFSSEIAGKGVAIIPDSDEVVAPFDGTVVAIFPSKHAIGLKSSNGGELLIHIGINTVNLNGEFFETKVAMGDTIRQGQTLLTFDREKIAAAGYAMTSPVILTDAQSMKDMMIINEEEQVTSKSKLFLVGEKLEGTI</sequence>
<reference evidence="15" key="1">
    <citation type="submission" date="2020-08" db="EMBL/GenBank/DDBJ databases">
        <title>Spodoptera exigua strain:BAW_Kor-Di-RS1 Genome sequencing and assembly.</title>
        <authorList>
            <person name="Kim J."/>
            <person name="Nam H.Y."/>
            <person name="Kwon M."/>
            <person name="Choi J.H."/>
            <person name="Cho S.R."/>
            <person name="Kim G.-H."/>
        </authorList>
    </citation>
    <scope>NUCLEOTIDE SEQUENCE</scope>
    <source>
        <strain evidence="15">BAW_Kor-Di-RS1</strain>
        <tissue evidence="15">Whole-body</tissue>
    </source>
</reference>
<dbReference type="PANTHER" id="PTHR30175:SF1">
    <property type="entry name" value="PTS SYSTEM ARBUTIN-, CELLOBIOSE-, AND SALICIN-SPECIFIC EIIBC COMPONENT-RELATED"/>
    <property type="match status" value="1"/>
</dbReference>
<evidence type="ECO:0000256" key="5">
    <source>
        <dbReference type="ARBA" id="ARBA00022679"/>
    </source>
</evidence>
<dbReference type="InterPro" id="IPR003352">
    <property type="entry name" value="PTS_EIIC"/>
</dbReference>
<feature type="transmembrane region" description="Helical" evidence="11">
    <location>
        <begin position="425"/>
        <end position="446"/>
    </location>
</feature>
<dbReference type="EMBL" id="JACKWZ010001060">
    <property type="protein sequence ID" value="KAF9404169.1"/>
    <property type="molecule type" value="Genomic_DNA"/>
</dbReference>
<evidence type="ECO:0000256" key="3">
    <source>
        <dbReference type="ARBA" id="ARBA00022475"/>
    </source>
</evidence>